<reference evidence="17 18" key="1">
    <citation type="submission" date="2019-01" db="EMBL/GenBank/DDBJ databases">
        <authorList>
            <person name="Sayadi A."/>
        </authorList>
    </citation>
    <scope>NUCLEOTIDE SEQUENCE [LARGE SCALE GENOMIC DNA]</scope>
</reference>
<evidence type="ECO:0000256" key="8">
    <source>
        <dbReference type="ARBA" id="ARBA00022824"/>
    </source>
</evidence>
<evidence type="ECO:0000256" key="1">
    <source>
        <dbReference type="ARBA" id="ARBA00001971"/>
    </source>
</evidence>
<keyword evidence="8" id="KW-0256">Endoplasmic reticulum</keyword>
<dbReference type="InterPro" id="IPR017972">
    <property type="entry name" value="Cyt_P450_CS"/>
</dbReference>
<dbReference type="GO" id="GO:0004497">
    <property type="term" value="F:monooxygenase activity"/>
    <property type="evidence" value="ECO:0007669"/>
    <property type="project" value="UniProtKB-KW"/>
</dbReference>
<accession>A0A653DIE9</accession>
<keyword evidence="12 15" id="KW-0503">Monooxygenase</keyword>
<dbReference type="OrthoDB" id="1470350at2759"/>
<dbReference type="InterPro" id="IPR001128">
    <property type="entry name" value="Cyt_P450"/>
</dbReference>
<sequence>MLFVTISQYLAIACLSVLCIWYIDHRWKRRKWYSCAKNVPGPYALPVIGAAYHFLSDPSNLMNVAMKLMDDYPDIVKFWMGSKLLYVLKNPKYIEKVISHPKALDKDFFYEQLAQLSGDGLATLGGAKWRRHRKLINSSFGQKALHSFLPIMAVRSGDLVKDLQNTVGDKIAPLYHIISRYTVELTFQTAFGVNMNLNSIEGKLDEVIDKMIELLTERILKIWNHLDIIWYLSGKQKEFQYYQNRLREVVNEVVKRKMEGERSKDSETEIEVANDHENLPRSAAFLDSLMANTDLDESEIKDEVNTFIIAATDTTAKALTSLFAIFGIYPDIQEKVYREVIEKVGLVGDPTPEDLSQLEYTERVIKEVLRLFPPGFMISRYASGDIDIGDNITVPEGASIAIPILQIHRSGEYWEDPLKFDPDRFLPDAAKRHPLSYLGFSHGPRNCIGMRYAMLNMKLAIAMALRRLRFFSEYKSVEEIEISLTLFLKMRDGPKVWIKNR</sequence>
<dbReference type="SUPFAM" id="SSF48264">
    <property type="entry name" value="Cytochrome P450"/>
    <property type="match status" value="1"/>
</dbReference>
<keyword evidence="18" id="KW-1185">Reference proteome</keyword>
<dbReference type="GO" id="GO:0005506">
    <property type="term" value="F:iron ion binding"/>
    <property type="evidence" value="ECO:0007669"/>
    <property type="project" value="InterPro"/>
</dbReference>
<evidence type="ECO:0000256" key="12">
    <source>
        <dbReference type="ARBA" id="ARBA00023033"/>
    </source>
</evidence>
<feature type="transmembrane region" description="Helical" evidence="16">
    <location>
        <begin position="6"/>
        <end position="23"/>
    </location>
</feature>
<dbReference type="InterPro" id="IPR036396">
    <property type="entry name" value="Cyt_P450_sf"/>
</dbReference>
<comment type="subcellular location">
    <subcellularLocation>
        <location evidence="4">Endoplasmic reticulum membrane</location>
        <topology evidence="4">Peripheral membrane protein</topology>
    </subcellularLocation>
    <subcellularLocation>
        <location evidence="3">Microsome membrane</location>
        <topology evidence="3">Peripheral membrane protein</topology>
    </subcellularLocation>
</comment>
<dbReference type="PRINTS" id="PR00463">
    <property type="entry name" value="EP450I"/>
</dbReference>
<keyword evidence="6 14" id="KW-0349">Heme</keyword>
<gene>
    <name evidence="17" type="ORF">CALMAC_LOCUS17816</name>
</gene>
<comment type="cofactor">
    <cofactor evidence="1 14">
        <name>heme</name>
        <dbReference type="ChEBI" id="CHEBI:30413"/>
    </cofactor>
</comment>
<evidence type="ECO:0000256" key="3">
    <source>
        <dbReference type="ARBA" id="ARBA00004174"/>
    </source>
</evidence>
<evidence type="ECO:0000256" key="16">
    <source>
        <dbReference type="SAM" id="Phobius"/>
    </source>
</evidence>
<keyword evidence="16" id="KW-0812">Transmembrane</keyword>
<dbReference type="GO" id="GO:0005789">
    <property type="term" value="C:endoplasmic reticulum membrane"/>
    <property type="evidence" value="ECO:0007669"/>
    <property type="project" value="UniProtKB-SubCell"/>
</dbReference>
<name>A0A653DIE9_CALMS</name>
<evidence type="ECO:0000256" key="7">
    <source>
        <dbReference type="ARBA" id="ARBA00022723"/>
    </source>
</evidence>
<evidence type="ECO:0000256" key="9">
    <source>
        <dbReference type="ARBA" id="ARBA00022848"/>
    </source>
</evidence>
<dbReference type="PANTHER" id="PTHR24291:SF189">
    <property type="entry name" value="CYTOCHROME P450 4C3-RELATED"/>
    <property type="match status" value="1"/>
</dbReference>
<dbReference type="GO" id="GO:0016705">
    <property type="term" value="F:oxidoreductase activity, acting on paired donors, with incorporation or reduction of molecular oxygen"/>
    <property type="evidence" value="ECO:0007669"/>
    <property type="project" value="InterPro"/>
</dbReference>
<dbReference type="InterPro" id="IPR050196">
    <property type="entry name" value="Cytochrome_P450_Monoox"/>
</dbReference>
<feature type="binding site" description="axial binding residue" evidence="14">
    <location>
        <position position="447"/>
    </location>
    <ligand>
        <name>heme</name>
        <dbReference type="ChEBI" id="CHEBI:30413"/>
    </ligand>
    <ligandPart>
        <name>Fe</name>
        <dbReference type="ChEBI" id="CHEBI:18248"/>
    </ligandPart>
</feature>
<dbReference type="AlphaFoldDB" id="A0A653DIE9"/>
<evidence type="ECO:0000313" key="18">
    <source>
        <dbReference type="Proteomes" id="UP000410492"/>
    </source>
</evidence>
<dbReference type="EMBL" id="CAACVG010012260">
    <property type="protein sequence ID" value="VEN59980.1"/>
    <property type="molecule type" value="Genomic_DNA"/>
</dbReference>
<evidence type="ECO:0000256" key="6">
    <source>
        <dbReference type="ARBA" id="ARBA00022617"/>
    </source>
</evidence>
<keyword evidence="16" id="KW-1133">Transmembrane helix</keyword>
<evidence type="ECO:0000256" key="10">
    <source>
        <dbReference type="ARBA" id="ARBA00023002"/>
    </source>
</evidence>
<comment type="function">
    <text evidence="2">May be involved in the metabolism of insect hormones and in the breakdown of synthetic insecticides.</text>
</comment>
<evidence type="ECO:0000256" key="13">
    <source>
        <dbReference type="ARBA" id="ARBA00023136"/>
    </source>
</evidence>
<evidence type="ECO:0000313" key="17">
    <source>
        <dbReference type="EMBL" id="VEN59980.1"/>
    </source>
</evidence>
<evidence type="ECO:0008006" key="19">
    <source>
        <dbReference type="Google" id="ProtNLM"/>
    </source>
</evidence>
<keyword evidence="10 15" id="KW-0560">Oxidoreductase</keyword>
<organism evidence="17 18">
    <name type="scientific">Callosobruchus maculatus</name>
    <name type="common">Southern cowpea weevil</name>
    <name type="synonym">Pulse bruchid</name>
    <dbReference type="NCBI Taxonomy" id="64391"/>
    <lineage>
        <taxon>Eukaryota</taxon>
        <taxon>Metazoa</taxon>
        <taxon>Ecdysozoa</taxon>
        <taxon>Arthropoda</taxon>
        <taxon>Hexapoda</taxon>
        <taxon>Insecta</taxon>
        <taxon>Pterygota</taxon>
        <taxon>Neoptera</taxon>
        <taxon>Endopterygota</taxon>
        <taxon>Coleoptera</taxon>
        <taxon>Polyphaga</taxon>
        <taxon>Cucujiformia</taxon>
        <taxon>Chrysomeloidea</taxon>
        <taxon>Chrysomelidae</taxon>
        <taxon>Bruchinae</taxon>
        <taxon>Bruchini</taxon>
        <taxon>Callosobruchus</taxon>
    </lineage>
</organism>
<dbReference type="Pfam" id="PF00067">
    <property type="entry name" value="p450"/>
    <property type="match status" value="1"/>
</dbReference>
<evidence type="ECO:0000256" key="11">
    <source>
        <dbReference type="ARBA" id="ARBA00023004"/>
    </source>
</evidence>
<evidence type="ECO:0000256" key="2">
    <source>
        <dbReference type="ARBA" id="ARBA00003690"/>
    </source>
</evidence>
<proteinExistence type="inferred from homology"/>
<keyword evidence="13 16" id="KW-0472">Membrane</keyword>
<evidence type="ECO:0000256" key="14">
    <source>
        <dbReference type="PIRSR" id="PIRSR602401-1"/>
    </source>
</evidence>
<dbReference type="PRINTS" id="PR00385">
    <property type="entry name" value="P450"/>
</dbReference>
<dbReference type="InterPro" id="IPR002401">
    <property type="entry name" value="Cyt_P450_E_grp-I"/>
</dbReference>
<dbReference type="GO" id="GO:0020037">
    <property type="term" value="F:heme binding"/>
    <property type="evidence" value="ECO:0007669"/>
    <property type="project" value="InterPro"/>
</dbReference>
<keyword evidence="9" id="KW-0492">Microsome</keyword>
<evidence type="ECO:0000256" key="4">
    <source>
        <dbReference type="ARBA" id="ARBA00004406"/>
    </source>
</evidence>
<evidence type="ECO:0000256" key="5">
    <source>
        <dbReference type="ARBA" id="ARBA00010617"/>
    </source>
</evidence>
<dbReference type="Gene3D" id="1.10.630.10">
    <property type="entry name" value="Cytochrome P450"/>
    <property type="match status" value="1"/>
</dbReference>
<dbReference type="Proteomes" id="UP000410492">
    <property type="component" value="Unassembled WGS sequence"/>
</dbReference>
<dbReference type="PANTHER" id="PTHR24291">
    <property type="entry name" value="CYTOCHROME P450 FAMILY 4"/>
    <property type="match status" value="1"/>
</dbReference>
<evidence type="ECO:0000256" key="15">
    <source>
        <dbReference type="RuleBase" id="RU000461"/>
    </source>
</evidence>
<dbReference type="PROSITE" id="PS00086">
    <property type="entry name" value="CYTOCHROME_P450"/>
    <property type="match status" value="1"/>
</dbReference>
<keyword evidence="11 14" id="KW-0408">Iron</keyword>
<keyword evidence="7 14" id="KW-0479">Metal-binding</keyword>
<comment type="similarity">
    <text evidence="5 15">Belongs to the cytochrome P450 family.</text>
</comment>
<protein>
    <recommendedName>
        <fullName evidence="19">Cytochrome P450</fullName>
    </recommendedName>
</protein>